<protein>
    <submittedName>
        <fullName evidence="1">Uncharacterized protein</fullName>
    </submittedName>
</protein>
<evidence type="ECO:0000313" key="2">
    <source>
        <dbReference type="Proteomes" id="UP000019091"/>
    </source>
</evidence>
<accession>A0A4V7I7F6</accession>
<gene>
    <name evidence="1" type="ORF">F542_2070</name>
</gene>
<reference evidence="1 2" key="1">
    <citation type="journal article" date="2014" name="Genome Announc.">
        <title>Complete Closed Genome Sequences of Three Bibersteinia trehalosi Nasopharyngeal Isolates from Cattle with Shipping Fever.</title>
        <authorList>
            <person name="Harhay G.P."/>
            <person name="McVey D.S."/>
            <person name="Koren S."/>
            <person name="Phillippy A.M."/>
            <person name="Bono J."/>
            <person name="Harhay D.M."/>
            <person name="Clawson M.L."/>
            <person name="Heaton M.P."/>
            <person name="Chitko-McKown C.G."/>
            <person name="Korlach J."/>
            <person name="Smith T.P."/>
        </authorList>
    </citation>
    <scope>NUCLEOTIDE SEQUENCE [LARGE SCALE GENOMIC DNA]</scope>
    <source>
        <strain evidence="1 2">USDA-ARS-USMARC-188</strain>
    </source>
</reference>
<name>A0A4V7I7F6_BIBTR</name>
<dbReference type="KEGG" id="btre:F542_2070"/>
<dbReference type="AlphaFoldDB" id="A0A4V7I7F6"/>
<sequence>MMQNRPLCYLLIENRLQTIQLEEILQKTVDFILNLRKMRPCYAN</sequence>
<organism evidence="1 2">
    <name type="scientific">Bibersteinia trehalosi USDA-ARS-USMARC-188</name>
    <dbReference type="NCBI Taxonomy" id="1263829"/>
    <lineage>
        <taxon>Bacteria</taxon>
        <taxon>Pseudomonadati</taxon>
        <taxon>Pseudomonadota</taxon>
        <taxon>Gammaproteobacteria</taxon>
        <taxon>Pasteurellales</taxon>
        <taxon>Pasteurellaceae</taxon>
        <taxon>Bibersteinia</taxon>
    </lineage>
</organism>
<evidence type="ECO:0000313" key="1">
    <source>
        <dbReference type="EMBL" id="AHG80925.1"/>
    </source>
</evidence>
<dbReference type="EMBL" id="CP006954">
    <property type="protein sequence ID" value="AHG80925.1"/>
    <property type="molecule type" value="Genomic_DNA"/>
</dbReference>
<dbReference type="Proteomes" id="UP000019091">
    <property type="component" value="Chromosome"/>
</dbReference>
<proteinExistence type="predicted"/>